<evidence type="ECO:0000313" key="3">
    <source>
        <dbReference type="Proteomes" id="UP000054742"/>
    </source>
</evidence>
<feature type="region of interest" description="Disordered" evidence="1">
    <location>
        <begin position="498"/>
        <end position="517"/>
    </location>
</feature>
<dbReference type="AlphaFoldDB" id="A0A0W0SD71"/>
<dbReference type="EMBL" id="LNXV01000029">
    <property type="protein sequence ID" value="KTC81471.1"/>
    <property type="molecule type" value="Genomic_DNA"/>
</dbReference>
<comment type="caution">
    <text evidence="2">The sequence shown here is derived from an EMBL/GenBank/DDBJ whole genome shotgun (WGS) entry which is preliminary data.</text>
</comment>
<dbReference type="STRING" id="29422.Lbru_1991"/>
<accession>A0A0W0SD71</accession>
<evidence type="ECO:0000313" key="2">
    <source>
        <dbReference type="EMBL" id="KTC81471.1"/>
    </source>
</evidence>
<protein>
    <submittedName>
        <fullName evidence="2">Uncharacterized protein</fullName>
    </submittedName>
</protein>
<sequence length="517" mass="58749">MKYYLVQHKTHCIFIMKILASINFINRTLRAVYLSLPAEHKVLGNDLLMKCRQELKLGKYKEAYKIAQNLYQLSGKPKEEVTSLFHGVLFAEDVLTDNSTILINQKSPYYKSLCKLSEELDFSITTHQFPQGNWTKDYVISVGDEILTSAVKVKPYLTPSFISTAKNNDKLYYGKLNLDQHHQSKTNIKSYFDWWNSSKEVIGQTTLLHKVVIEGGNLFCAINKFGERFYLVGENVVSETMAYNDCSRSIAIELILAELPCGPKNLLIIPQWTYHLDLQMAYLGNGQFIVHSFQQNDIDFELSADIIAKIKDTFTSLEKKFEKSIIDQTCTLLEKHGFEVAKVFGCLFYLDNHEDPAELAFVPYCKSSDCYDGALALMMNGVALDLNSGRYFIASHCEMKSFVSQFEASLQKLGIKELRSVDMLEGYDYDGSFSGIYYGIMGATSVTQVVATMNGALRCQTSVISRSILRIHSFEQEERISSRFFQVPKVKIDDEKEKKAFSTESNGKDTLDGPTYI</sequence>
<keyword evidence="3" id="KW-1185">Reference proteome</keyword>
<feature type="compositionally biased region" description="Basic and acidic residues" evidence="1">
    <location>
        <begin position="498"/>
        <end position="511"/>
    </location>
</feature>
<name>A0A0W0SD71_9GAMM</name>
<proteinExistence type="predicted"/>
<evidence type="ECO:0000256" key="1">
    <source>
        <dbReference type="SAM" id="MobiDB-lite"/>
    </source>
</evidence>
<dbReference type="Proteomes" id="UP000054742">
    <property type="component" value="Unassembled WGS sequence"/>
</dbReference>
<reference evidence="2 3" key="1">
    <citation type="submission" date="2015-11" db="EMBL/GenBank/DDBJ databases">
        <title>Genomic analysis of 38 Legionella species identifies large and diverse effector repertoires.</title>
        <authorList>
            <person name="Burstein D."/>
            <person name="Amaro F."/>
            <person name="Zusman T."/>
            <person name="Lifshitz Z."/>
            <person name="Cohen O."/>
            <person name="Gilbert J.A."/>
            <person name="Pupko T."/>
            <person name="Shuman H.A."/>
            <person name="Segal G."/>
        </authorList>
    </citation>
    <scope>NUCLEOTIDE SEQUENCE [LARGE SCALE GENOMIC DNA]</scope>
    <source>
        <strain evidence="2 3">ATCC 43878</strain>
    </source>
</reference>
<dbReference type="PATRIC" id="fig|29422.6.peg.2123"/>
<gene>
    <name evidence="2" type="ORF">Lbru_1991</name>
</gene>
<organism evidence="2 3">
    <name type="scientific">Legionella brunensis</name>
    <dbReference type="NCBI Taxonomy" id="29422"/>
    <lineage>
        <taxon>Bacteria</taxon>
        <taxon>Pseudomonadati</taxon>
        <taxon>Pseudomonadota</taxon>
        <taxon>Gammaproteobacteria</taxon>
        <taxon>Legionellales</taxon>
        <taxon>Legionellaceae</taxon>
        <taxon>Legionella</taxon>
    </lineage>
</organism>